<reference evidence="4" key="1">
    <citation type="submission" date="2018-05" db="EMBL/GenBank/DDBJ databases">
        <title>Complete Genome Sequence of Methylobacterium sp. 17SD2-17.</title>
        <authorList>
            <person name="Srinivasan S."/>
        </authorList>
    </citation>
    <scope>NUCLEOTIDE SEQUENCE [LARGE SCALE GENOMIC DNA]</scope>
    <source>
        <strain evidence="4">17SD2-17</strain>
    </source>
</reference>
<protein>
    <submittedName>
        <fullName evidence="3">Uncharacterized protein</fullName>
    </submittedName>
</protein>
<dbReference type="AlphaFoldDB" id="A0A2U8W679"/>
<dbReference type="KEGG" id="mets:DK389_12155"/>
<keyword evidence="2" id="KW-0732">Signal</keyword>
<proteinExistence type="predicted"/>
<keyword evidence="4" id="KW-1185">Reference proteome</keyword>
<name>A0A2U8W679_9HYPH</name>
<dbReference type="OrthoDB" id="8253500at2"/>
<evidence type="ECO:0000256" key="1">
    <source>
        <dbReference type="SAM" id="MobiDB-lite"/>
    </source>
</evidence>
<feature type="signal peptide" evidence="2">
    <location>
        <begin position="1"/>
        <end position="19"/>
    </location>
</feature>
<organism evidence="3 4">
    <name type="scientific">Methylobacterium durans</name>
    <dbReference type="NCBI Taxonomy" id="2202825"/>
    <lineage>
        <taxon>Bacteria</taxon>
        <taxon>Pseudomonadati</taxon>
        <taxon>Pseudomonadota</taxon>
        <taxon>Alphaproteobacteria</taxon>
        <taxon>Hyphomicrobiales</taxon>
        <taxon>Methylobacteriaceae</taxon>
        <taxon>Methylobacterium</taxon>
    </lineage>
</organism>
<dbReference type="PROSITE" id="PS51257">
    <property type="entry name" value="PROKAR_LIPOPROTEIN"/>
    <property type="match status" value="1"/>
</dbReference>
<accession>A0A2U8W679</accession>
<dbReference type="RefSeq" id="WP_109889887.1">
    <property type="nucleotide sequence ID" value="NZ_CP029550.1"/>
</dbReference>
<evidence type="ECO:0000313" key="3">
    <source>
        <dbReference type="EMBL" id="AWN41141.1"/>
    </source>
</evidence>
<dbReference type="Proteomes" id="UP000245926">
    <property type="component" value="Chromosome"/>
</dbReference>
<feature type="region of interest" description="Disordered" evidence="1">
    <location>
        <begin position="57"/>
        <end position="90"/>
    </location>
</feature>
<feature type="chain" id="PRO_5016122655" evidence="2">
    <location>
        <begin position="20"/>
        <end position="105"/>
    </location>
</feature>
<sequence>MRLILLGILVALLPVPAAATCSCICVGGEARSLCSSPTELEPVCARICPQSLGARSVSPGPVTMPGSIITGGADGSEDGAGPPRGGMGLGGAGLGAATGLGGGLR</sequence>
<evidence type="ECO:0000256" key="2">
    <source>
        <dbReference type="SAM" id="SignalP"/>
    </source>
</evidence>
<evidence type="ECO:0000313" key="4">
    <source>
        <dbReference type="Proteomes" id="UP000245926"/>
    </source>
</evidence>
<gene>
    <name evidence="3" type="ORF">DK389_12155</name>
</gene>
<dbReference type="EMBL" id="CP029550">
    <property type="protein sequence ID" value="AWN41141.1"/>
    <property type="molecule type" value="Genomic_DNA"/>
</dbReference>